<evidence type="ECO:0000313" key="5">
    <source>
        <dbReference type="Proteomes" id="UP000663852"/>
    </source>
</evidence>
<feature type="compositionally biased region" description="Basic and acidic residues" evidence="1">
    <location>
        <begin position="29"/>
        <end position="45"/>
    </location>
</feature>
<dbReference type="OrthoDB" id="10368073at2759"/>
<accession>A0A815GRG3</accession>
<name>A0A815GRG3_ADIRI</name>
<keyword evidence="4" id="KW-1185">Reference proteome</keyword>
<dbReference type="Gene3D" id="6.10.250.370">
    <property type="match status" value="1"/>
</dbReference>
<evidence type="ECO:0000313" key="4">
    <source>
        <dbReference type="Proteomes" id="UP000663828"/>
    </source>
</evidence>
<dbReference type="EMBL" id="CAJNOR010003389">
    <property type="protein sequence ID" value="CAF1409035.1"/>
    <property type="molecule type" value="Genomic_DNA"/>
</dbReference>
<dbReference type="AlphaFoldDB" id="A0A815GRG3"/>
<evidence type="ECO:0000313" key="3">
    <source>
        <dbReference type="EMBL" id="CAF1409035.1"/>
    </source>
</evidence>
<organism evidence="2 5">
    <name type="scientific">Adineta ricciae</name>
    <name type="common">Rotifer</name>
    <dbReference type="NCBI Taxonomy" id="249248"/>
    <lineage>
        <taxon>Eukaryota</taxon>
        <taxon>Metazoa</taxon>
        <taxon>Spiralia</taxon>
        <taxon>Gnathifera</taxon>
        <taxon>Rotifera</taxon>
        <taxon>Eurotatoria</taxon>
        <taxon>Bdelloidea</taxon>
        <taxon>Adinetida</taxon>
        <taxon>Adinetidae</taxon>
        <taxon>Adineta</taxon>
    </lineage>
</organism>
<dbReference type="EMBL" id="CAJNOJ010000256">
    <property type="protein sequence ID" value="CAF1343823.1"/>
    <property type="molecule type" value="Genomic_DNA"/>
</dbReference>
<gene>
    <name evidence="2" type="ORF">EDS130_LOCUS32889</name>
    <name evidence="3" type="ORF">XAT740_LOCUS34572</name>
</gene>
<comment type="caution">
    <text evidence="2">The sequence shown here is derived from an EMBL/GenBank/DDBJ whole genome shotgun (WGS) entry which is preliminary data.</text>
</comment>
<sequence>MDSNGGHYSGISSRSSRKRRSSRQSNSSSDRRGFRADSRSEFDSQRLEENFNRMRAEFQAIKAENQDLKSKVRNLQEEQGRLRSQNRELESRICQVEQRSPSTNSDASHSITIPDLDQLAKDFDERCYLVESNNKECIERIDSCQQNFAKISHKTETIESQLATIQQRLVNVEVQDKEMQENETTVIQQYAANGEYEESNEDAIRIEKALCTPCEKQIELPTDEIQYGVFDVCDKYNVILLKDDKKLRLFDHEKQIDERPWGEPQHNNFATCIHWCSFMDCFLVLYRYRLYTLSLEIDQQTPQVKFGDFIYIKSIHVYSLKYDVTQRCSKAAEFFRFITTSPGLPDYLFLNRGYRRIELINTNSWMMKRGWSKVDLDYEENDEIRLITLNLAGTYLAMNIRCNDRVEFVDLRKYDDQLTLMKRIPKANNSFPLDHRMQIPFGRETWLVINDKNQCYKISADPNDKSMVPIRTDEVQAIENVSIRMRFVCNNTYLLVGAVTGNSKQKQGVLKFYKIPA</sequence>
<dbReference type="SUPFAM" id="SSF57997">
    <property type="entry name" value="Tropomyosin"/>
    <property type="match status" value="1"/>
</dbReference>
<dbReference type="Proteomes" id="UP000663852">
    <property type="component" value="Unassembled WGS sequence"/>
</dbReference>
<protein>
    <submittedName>
        <fullName evidence="2">Uncharacterized protein</fullName>
    </submittedName>
</protein>
<dbReference type="Proteomes" id="UP000663828">
    <property type="component" value="Unassembled WGS sequence"/>
</dbReference>
<evidence type="ECO:0000256" key="1">
    <source>
        <dbReference type="SAM" id="MobiDB-lite"/>
    </source>
</evidence>
<feature type="region of interest" description="Disordered" evidence="1">
    <location>
        <begin position="1"/>
        <end position="45"/>
    </location>
</feature>
<reference evidence="2" key="1">
    <citation type="submission" date="2021-02" db="EMBL/GenBank/DDBJ databases">
        <authorList>
            <person name="Nowell W R."/>
        </authorList>
    </citation>
    <scope>NUCLEOTIDE SEQUENCE</scope>
</reference>
<evidence type="ECO:0000313" key="2">
    <source>
        <dbReference type="EMBL" id="CAF1343823.1"/>
    </source>
</evidence>
<proteinExistence type="predicted"/>